<gene>
    <name evidence="1" type="ORF">FXF68_30900</name>
</gene>
<dbReference type="AlphaFoldDB" id="A0A5D3FA64"/>
<dbReference type="Proteomes" id="UP000323505">
    <property type="component" value="Unassembled WGS sequence"/>
</dbReference>
<proteinExistence type="predicted"/>
<dbReference type="RefSeq" id="WP_148765415.1">
    <property type="nucleotide sequence ID" value="NZ_VSRQ01000007.1"/>
</dbReference>
<keyword evidence="2" id="KW-1185">Reference proteome</keyword>
<accession>A0A5D3FA64</accession>
<reference evidence="1 2" key="1">
    <citation type="submission" date="2019-08" db="EMBL/GenBank/DDBJ databases">
        <title>Actinomadura sp. nov. CYP1-5 isolated from mountain soil.</title>
        <authorList>
            <person name="Songsumanus A."/>
            <person name="Kuncharoen N."/>
            <person name="Kudo T."/>
            <person name="Yuki M."/>
            <person name="Igarashi Y."/>
            <person name="Tanasupawat S."/>
        </authorList>
    </citation>
    <scope>NUCLEOTIDE SEQUENCE [LARGE SCALE GENOMIC DNA]</scope>
    <source>
        <strain evidence="1 2">CYP1-5</strain>
    </source>
</reference>
<evidence type="ECO:0000313" key="2">
    <source>
        <dbReference type="Proteomes" id="UP000323505"/>
    </source>
</evidence>
<dbReference type="EMBL" id="VSRQ01000007">
    <property type="protein sequence ID" value="TYK45093.1"/>
    <property type="molecule type" value="Genomic_DNA"/>
</dbReference>
<evidence type="ECO:0000313" key="1">
    <source>
        <dbReference type="EMBL" id="TYK45093.1"/>
    </source>
</evidence>
<name>A0A5D3FA64_9ACTN</name>
<comment type="caution">
    <text evidence="1">The sequence shown here is derived from an EMBL/GenBank/DDBJ whole genome shotgun (WGS) entry which is preliminary data.</text>
</comment>
<sequence>MSMPVVSVLAAPSGVELPGVPFGDLGSFSQWLDTVLPVSRWVAGVQGAGITVHVCGQDTRIPEGCRHLDVPLTDSEYARFEQAFVDAIDRSSHGQA</sequence>
<organism evidence="1 2">
    <name type="scientific">Actinomadura decatromicini</name>
    <dbReference type="NCBI Taxonomy" id="2604572"/>
    <lineage>
        <taxon>Bacteria</taxon>
        <taxon>Bacillati</taxon>
        <taxon>Actinomycetota</taxon>
        <taxon>Actinomycetes</taxon>
        <taxon>Streptosporangiales</taxon>
        <taxon>Thermomonosporaceae</taxon>
        <taxon>Actinomadura</taxon>
    </lineage>
</organism>
<protein>
    <submittedName>
        <fullName evidence="1">Uncharacterized protein</fullName>
    </submittedName>
</protein>